<dbReference type="EMBL" id="CM029054">
    <property type="protein sequence ID" value="KAG2538601.1"/>
    <property type="molecule type" value="Genomic_DNA"/>
</dbReference>
<reference evidence="8" key="1">
    <citation type="submission" date="2020-05" db="EMBL/GenBank/DDBJ databases">
        <title>WGS assembly of Panicum virgatum.</title>
        <authorList>
            <person name="Lovell J.T."/>
            <person name="Jenkins J."/>
            <person name="Shu S."/>
            <person name="Juenger T.E."/>
            <person name="Schmutz J."/>
        </authorList>
    </citation>
    <scope>NUCLEOTIDE SEQUENCE</scope>
    <source>
        <strain evidence="8">AP13</strain>
    </source>
</reference>
<dbReference type="GO" id="GO:0005524">
    <property type="term" value="F:ATP binding"/>
    <property type="evidence" value="ECO:0007669"/>
    <property type="project" value="InterPro"/>
</dbReference>
<accession>A0A8T0MME5</accession>
<protein>
    <recommendedName>
        <fullName evidence="7">Topo IIA-type catalytic domain-containing protein</fullName>
    </recommendedName>
</protein>
<evidence type="ECO:0000256" key="3">
    <source>
        <dbReference type="ARBA" id="ARBA00023125"/>
    </source>
</evidence>
<evidence type="ECO:0000256" key="2">
    <source>
        <dbReference type="ARBA" id="ARBA00023029"/>
    </source>
</evidence>
<dbReference type="InterPro" id="IPR050220">
    <property type="entry name" value="Type_II_DNA_Topoisomerases"/>
</dbReference>
<evidence type="ECO:0000313" key="8">
    <source>
        <dbReference type="EMBL" id="KAG2538601.1"/>
    </source>
</evidence>
<keyword evidence="6" id="KW-1133">Transmembrane helix</keyword>
<sequence length="243" mass="27857">MRYTECRLDSLAEAMFLTDLELNTVDFVPNFDNSQKEPSLLPTRVSSLLLNGYSGIAVGMATNIPHNLGELVDALSVIIQNPEATGFAFSKHVQNLRVSSAKKTIMRTRKWRLEIWRETTLRQITRDVAESCNPQTWHPLTPRRHPPSVRLLCIRHRGQVRRLQGRCYKFPLLFSPLVILRAILLSVSLTILYQQGEETSSGLKQYCRIDRDLYYLALSIPSDSGVRCCCRMSSIRWDSDHHL</sequence>
<dbReference type="GO" id="GO:0003677">
    <property type="term" value="F:DNA binding"/>
    <property type="evidence" value="ECO:0007669"/>
    <property type="project" value="UniProtKB-UniRule"/>
</dbReference>
<dbReference type="Proteomes" id="UP000823388">
    <property type="component" value="Chromosome 9N"/>
</dbReference>
<dbReference type="Pfam" id="PF00521">
    <property type="entry name" value="DNA_topoisoIV"/>
    <property type="match status" value="1"/>
</dbReference>
<keyword evidence="4 5" id="KW-0413">Isomerase</keyword>
<feature type="transmembrane region" description="Helical" evidence="6">
    <location>
        <begin position="170"/>
        <end position="193"/>
    </location>
</feature>
<evidence type="ECO:0000256" key="4">
    <source>
        <dbReference type="ARBA" id="ARBA00023235"/>
    </source>
</evidence>
<dbReference type="SMART" id="SM00434">
    <property type="entry name" value="TOP4c"/>
    <property type="match status" value="1"/>
</dbReference>
<comment type="similarity">
    <text evidence="1">Belongs to the type II topoisomerase GyrA/ParC subunit family.</text>
</comment>
<feature type="domain" description="Topo IIA-type catalytic" evidence="7">
    <location>
        <begin position="1"/>
        <end position="85"/>
    </location>
</feature>
<dbReference type="Gene3D" id="3.90.199.10">
    <property type="entry name" value="Topoisomerase II, domain 5"/>
    <property type="match status" value="1"/>
</dbReference>
<dbReference type="GO" id="GO:0006265">
    <property type="term" value="P:DNA topological change"/>
    <property type="evidence" value="ECO:0007669"/>
    <property type="project" value="UniProtKB-UniRule"/>
</dbReference>
<dbReference type="PANTHER" id="PTHR43493">
    <property type="entry name" value="DNA GYRASE/TOPOISOMERASE SUBUNIT A"/>
    <property type="match status" value="1"/>
</dbReference>
<evidence type="ECO:0000259" key="7">
    <source>
        <dbReference type="PROSITE" id="PS52040"/>
    </source>
</evidence>
<dbReference type="PANTHER" id="PTHR43493:SF5">
    <property type="entry name" value="DNA GYRASE SUBUNIT A, CHLOROPLASTIC_MITOCHONDRIAL"/>
    <property type="match status" value="1"/>
</dbReference>
<dbReference type="AlphaFoldDB" id="A0A8T0MME5"/>
<proteinExistence type="inferred from homology"/>
<dbReference type="PROSITE" id="PS52040">
    <property type="entry name" value="TOPO_IIA"/>
    <property type="match status" value="1"/>
</dbReference>
<evidence type="ECO:0000256" key="5">
    <source>
        <dbReference type="PROSITE-ProRule" id="PRU01384"/>
    </source>
</evidence>
<organism evidence="8 9">
    <name type="scientific">Panicum virgatum</name>
    <name type="common">Blackwell switchgrass</name>
    <dbReference type="NCBI Taxonomy" id="38727"/>
    <lineage>
        <taxon>Eukaryota</taxon>
        <taxon>Viridiplantae</taxon>
        <taxon>Streptophyta</taxon>
        <taxon>Embryophyta</taxon>
        <taxon>Tracheophyta</taxon>
        <taxon>Spermatophyta</taxon>
        <taxon>Magnoliopsida</taxon>
        <taxon>Liliopsida</taxon>
        <taxon>Poales</taxon>
        <taxon>Poaceae</taxon>
        <taxon>PACMAD clade</taxon>
        <taxon>Panicoideae</taxon>
        <taxon>Panicodae</taxon>
        <taxon>Paniceae</taxon>
        <taxon>Panicinae</taxon>
        <taxon>Panicum</taxon>
        <taxon>Panicum sect. Hiantes</taxon>
    </lineage>
</organism>
<evidence type="ECO:0000256" key="6">
    <source>
        <dbReference type="SAM" id="Phobius"/>
    </source>
</evidence>
<keyword evidence="6" id="KW-0472">Membrane</keyword>
<dbReference type="GO" id="GO:0003918">
    <property type="term" value="F:DNA topoisomerase type II (double strand cut, ATP-hydrolyzing) activity"/>
    <property type="evidence" value="ECO:0007669"/>
    <property type="project" value="UniProtKB-EC"/>
</dbReference>
<comment type="caution">
    <text evidence="8">The sequence shown here is derived from an EMBL/GenBank/DDBJ whole genome shotgun (WGS) entry which is preliminary data.</text>
</comment>
<name>A0A8T0MME5_PANVG</name>
<keyword evidence="9" id="KW-1185">Reference proteome</keyword>
<evidence type="ECO:0000256" key="1">
    <source>
        <dbReference type="ARBA" id="ARBA00008263"/>
    </source>
</evidence>
<dbReference type="InterPro" id="IPR013758">
    <property type="entry name" value="Topo_IIA_A/C_ab"/>
</dbReference>
<dbReference type="InterPro" id="IPR002205">
    <property type="entry name" value="Topo_IIA_dom_A"/>
</dbReference>
<keyword evidence="6" id="KW-0812">Transmembrane</keyword>
<feature type="active site" description="O-(5'-phospho-DNA)-tyrosine intermediate" evidence="5">
    <location>
        <position position="3"/>
    </location>
</feature>
<evidence type="ECO:0000313" key="9">
    <source>
        <dbReference type="Proteomes" id="UP000823388"/>
    </source>
</evidence>
<dbReference type="SUPFAM" id="SSF56719">
    <property type="entry name" value="Type II DNA topoisomerase"/>
    <property type="match status" value="1"/>
</dbReference>
<dbReference type="GO" id="GO:0005737">
    <property type="term" value="C:cytoplasm"/>
    <property type="evidence" value="ECO:0007669"/>
    <property type="project" value="TreeGrafter"/>
</dbReference>
<keyword evidence="2 5" id="KW-0799">Topoisomerase</keyword>
<dbReference type="InterPro" id="IPR013760">
    <property type="entry name" value="Topo_IIA-like_dom_sf"/>
</dbReference>
<comment type="catalytic activity">
    <reaction evidence="5">
        <text>ATP-dependent breakage, passage and rejoining of double-stranded DNA.</text>
        <dbReference type="EC" id="5.6.2.2"/>
    </reaction>
</comment>
<dbReference type="GO" id="GO:0009330">
    <property type="term" value="C:DNA topoisomerase type II (double strand cut, ATP-hydrolyzing) complex"/>
    <property type="evidence" value="ECO:0007669"/>
    <property type="project" value="TreeGrafter"/>
</dbReference>
<gene>
    <name evidence="8" type="ORF">PVAP13_9NG387000</name>
</gene>
<keyword evidence="3 5" id="KW-0238">DNA-binding</keyword>